<dbReference type="InterPro" id="IPR013328">
    <property type="entry name" value="6PGD_dom2"/>
</dbReference>
<dbReference type="InterPro" id="IPR015815">
    <property type="entry name" value="HIBADH-related"/>
</dbReference>
<feature type="domain" description="6-phosphogluconate dehydrogenase NADP-binding" evidence="3">
    <location>
        <begin position="8"/>
        <end position="157"/>
    </location>
</feature>
<dbReference type="PIRSF" id="PIRSF000103">
    <property type="entry name" value="HIBADH"/>
    <property type="match status" value="1"/>
</dbReference>
<evidence type="ECO:0000259" key="4">
    <source>
        <dbReference type="Pfam" id="PF21761"/>
    </source>
</evidence>
<dbReference type="PANTHER" id="PTHR43580">
    <property type="entry name" value="OXIDOREDUCTASE GLYR1-RELATED"/>
    <property type="match status" value="1"/>
</dbReference>
<dbReference type="RefSeq" id="WP_185004799.1">
    <property type="nucleotide sequence ID" value="NZ_BAAAUI010000046.1"/>
</dbReference>
<proteinExistence type="inferred from homology"/>
<keyword evidence="2" id="KW-0560">Oxidoreductase</keyword>
<dbReference type="InterPro" id="IPR006115">
    <property type="entry name" value="6PGDH_NADP-bd"/>
</dbReference>
<sequence>MTSTKTPVSVIGLGRLGAALAEAFLANGHPTTVWNRSPGKTEDLAAKGATVAGSLTKAIEASPLVLTVLAHHGAVRELLDPVVGSLSGRTLLNISSSTPEDIRKLATWAQGHGADYLDGAVMAVPQAIGSADAQVLYSGSTAAFDSYGEQLGVLGAARYVGEDPGVAELYSYALLSAGYGTLFGFLHGTAMLDSAGVRPTEFLALAVPWLNGMVAFLSEIARETETGDYSTGESSLDINLFALENIVAASRTAGVDPAFHLPTVDAVRKRIAAGNGDESASSVFEVMRTRG</sequence>
<evidence type="ECO:0000256" key="1">
    <source>
        <dbReference type="ARBA" id="ARBA00009080"/>
    </source>
</evidence>
<dbReference type="EMBL" id="JACHMH010000001">
    <property type="protein sequence ID" value="MBB4678999.1"/>
    <property type="molecule type" value="Genomic_DNA"/>
</dbReference>
<organism evidence="5 6">
    <name type="scientific">Crossiella cryophila</name>
    <dbReference type="NCBI Taxonomy" id="43355"/>
    <lineage>
        <taxon>Bacteria</taxon>
        <taxon>Bacillati</taxon>
        <taxon>Actinomycetota</taxon>
        <taxon>Actinomycetes</taxon>
        <taxon>Pseudonocardiales</taxon>
        <taxon>Pseudonocardiaceae</taxon>
        <taxon>Crossiella</taxon>
    </lineage>
</organism>
<dbReference type="SUPFAM" id="SSF51735">
    <property type="entry name" value="NAD(P)-binding Rossmann-fold domains"/>
    <property type="match status" value="1"/>
</dbReference>
<dbReference type="Gene3D" id="3.40.50.720">
    <property type="entry name" value="NAD(P)-binding Rossmann-like Domain"/>
    <property type="match status" value="1"/>
</dbReference>
<dbReference type="Gene3D" id="1.10.1040.10">
    <property type="entry name" value="N-(1-d-carboxylethyl)-l-norvaline Dehydrogenase, domain 2"/>
    <property type="match status" value="1"/>
</dbReference>
<feature type="domain" description="NADPH-dependent reductive aminase-like C-terminal" evidence="4">
    <location>
        <begin position="163"/>
        <end position="288"/>
    </location>
</feature>
<accession>A0A7W7FXJ2</accession>
<dbReference type="Proteomes" id="UP000533598">
    <property type="component" value="Unassembled WGS sequence"/>
</dbReference>
<comment type="caution">
    <text evidence="5">The sequence shown here is derived from an EMBL/GenBank/DDBJ whole genome shotgun (WGS) entry which is preliminary data.</text>
</comment>
<dbReference type="Pfam" id="PF03446">
    <property type="entry name" value="NAD_binding_2"/>
    <property type="match status" value="1"/>
</dbReference>
<keyword evidence="6" id="KW-1185">Reference proteome</keyword>
<evidence type="ECO:0000256" key="2">
    <source>
        <dbReference type="ARBA" id="ARBA00023002"/>
    </source>
</evidence>
<dbReference type="InterPro" id="IPR036291">
    <property type="entry name" value="NAD(P)-bd_dom_sf"/>
</dbReference>
<evidence type="ECO:0000313" key="5">
    <source>
        <dbReference type="EMBL" id="MBB4678999.1"/>
    </source>
</evidence>
<dbReference type="InterPro" id="IPR051265">
    <property type="entry name" value="HIBADH-related_NP60_sf"/>
</dbReference>
<dbReference type="GO" id="GO:0050661">
    <property type="term" value="F:NADP binding"/>
    <property type="evidence" value="ECO:0007669"/>
    <property type="project" value="InterPro"/>
</dbReference>
<evidence type="ECO:0000313" key="6">
    <source>
        <dbReference type="Proteomes" id="UP000533598"/>
    </source>
</evidence>
<evidence type="ECO:0000259" key="3">
    <source>
        <dbReference type="Pfam" id="PF03446"/>
    </source>
</evidence>
<dbReference type="PANTHER" id="PTHR43580:SF2">
    <property type="entry name" value="CYTOKINE-LIKE NUCLEAR FACTOR N-PAC"/>
    <property type="match status" value="1"/>
</dbReference>
<dbReference type="InterPro" id="IPR048666">
    <property type="entry name" value="RedAm-like_C"/>
</dbReference>
<gene>
    <name evidence="5" type="ORF">HNR67_005117</name>
</gene>
<dbReference type="GO" id="GO:0016491">
    <property type="term" value="F:oxidoreductase activity"/>
    <property type="evidence" value="ECO:0007669"/>
    <property type="project" value="UniProtKB-KW"/>
</dbReference>
<name>A0A7W7FXJ2_9PSEU</name>
<reference evidence="5 6" key="1">
    <citation type="submission" date="2020-08" db="EMBL/GenBank/DDBJ databases">
        <title>Sequencing the genomes of 1000 actinobacteria strains.</title>
        <authorList>
            <person name="Klenk H.-P."/>
        </authorList>
    </citation>
    <scope>NUCLEOTIDE SEQUENCE [LARGE SCALE GENOMIC DNA]</scope>
    <source>
        <strain evidence="5 6">DSM 44230</strain>
    </source>
</reference>
<dbReference type="Pfam" id="PF21761">
    <property type="entry name" value="RedAm-like_C"/>
    <property type="match status" value="1"/>
</dbReference>
<comment type="similarity">
    <text evidence="1">Belongs to the HIBADH-related family.</text>
</comment>
<dbReference type="AlphaFoldDB" id="A0A7W7FXJ2"/>
<protein>
    <submittedName>
        <fullName evidence="5">3-hydroxyisobutyrate dehydrogenase-like beta-hydroxyacid dehydrogenase</fullName>
    </submittedName>
</protein>